<keyword evidence="2" id="KW-1185">Reference proteome</keyword>
<protein>
    <recommendedName>
        <fullName evidence="3">Transposase</fullName>
    </recommendedName>
</protein>
<dbReference type="EMBL" id="JACHJW010000001">
    <property type="protein sequence ID" value="MBB4956567.1"/>
    <property type="molecule type" value="Genomic_DNA"/>
</dbReference>
<dbReference type="Proteomes" id="UP000578819">
    <property type="component" value="Unassembled WGS sequence"/>
</dbReference>
<gene>
    <name evidence="1" type="ORF">FHR38_000300</name>
</gene>
<dbReference type="AlphaFoldDB" id="A0A7W7WMF7"/>
<evidence type="ECO:0000313" key="2">
    <source>
        <dbReference type="Proteomes" id="UP000578819"/>
    </source>
</evidence>
<comment type="caution">
    <text evidence="1">The sequence shown here is derived from an EMBL/GenBank/DDBJ whole genome shotgun (WGS) entry which is preliminary data.</text>
</comment>
<evidence type="ECO:0008006" key="3">
    <source>
        <dbReference type="Google" id="ProtNLM"/>
    </source>
</evidence>
<reference evidence="1 2" key="1">
    <citation type="submission" date="2020-08" db="EMBL/GenBank/DDBJ databases">
        <title>Sequencing the genomes of 1000 actinobacteria strains.</title>
        <authorList>
            <person name="Klenk H.-P."/>
        </authorList>
    </citation>
    <scope>NUCLEOTIDE SEQUENCE [LARGE SCALE GENOMIC DNA]</scope>
    <source>
        <strain evidence="1 2">DSM 45886</strain>
    </source>
</reference>
<name>A0A7W7WMF7_9ACTN</name>
<organism evidence="1 2">
    <name type="scientific">Micromonospora polyrhachis</name>
    <dbReference type="NCBI Taxonomy" id="1282883"/>
    <lineage>
        <taxon>Bacteria</taxon>
        <taxon>Bacillati</taxon>
        <taxon>Actinomycetota</taxon>
        <taxon>Actinomycetes</taxon>
        <taxon>Micromonosporales</taxon>
        <taxon>Micromonosporaceae</taxon>
        <taxon>Micromonospora</taxon>
    </lineage>
</organism>
<accession>A0A7W7WMF7</accession>
<proteinExistence type="predicted"/>
<evidence type="ECO:0000313" key="1">
    <source>
        <dbReference type="EMBL" id="MBB4956567.1"/>
    </source>
</evidence>
<sequence length="274" mass="30098">MRISHEAIYQALFIQGRGALKRDLVACLRTGRALRVPRARARQRRDGMVTPEVMISQRPAEADDRAVPGHWEGDLIIGLDRFAIDSRPESYGGIRRHADTVGRWGRPGATATWVRPSYTTARSRPWTPLPSIQLLYSTAGSAGGIAGNLSSLSRSSLRLDGVLRLAPRRSEHVALAGGRDVLAAGELMFTPTETGWRITEVTNQSTGYCPDPDSWPAVGRALDRLGVSNPGTFTDNVVFRRCPTCGERNIVRDNDFTCALCNGPLPTRWNFTSD</sequence>